<evidence type="ECO:0000256" key="1">
    <source>
        <dbReference type="ARBA" id="ARBA00022603"/>
    </source>
</evidence>
<dbReference type="GO" id="GO:0005739">
    <property type="term" value="C:mitochondrion"/>
    <property type="evidence" value="ECO:0007669"/>
    <property type="project" value="TreeGrafter"/>
</dbReference>
<dbReference type="Proteomes" id="UP000530660">
    <property type="component" value="Unassembled WGS sequence"/>
</dbReference>
<comment type="caution">
    <text evidence="3">The sequence shown here is derived from an EMBL/GenBank/DDBJ whole genome shotgun (WGS) entry which is preliminary data.</text>
</comment>
<keyword evidence="2" id="KW-0808">Transferase</keyword>
<dbReference type="OrthoDB" id="16816at2759"/>
<name>A0A7J7IK89_9RHOD</name>
<sequence>MLNLRRFYTFEPRRLEKIRKSIVPFPQFRKPSDPITPFTQLFSRSASRSPLIFDRGLKRLQRERASKSASFSAYEYLRQEIADRLSERLLDFRRSFRRALDVGAGASNIRRALVRNKLGFGLELLFEIELSQAMLEYGSRRLPLAETPFRTLQVVADEENFLPQLELSGALSGGLFDLAISCMSLHWVNDLPGTLAQIRAALEPGGVFLGAMLGGETLHELRVSLQLAEETILGGVGAHVSPMIEFRDAAGLLSQSGFTLITIDIDTILVPYPDMVTLMRHLQGMAENNALSRRRPWLSRQVLEHAAEIYRDQFQLSKSQMKSTLASSNEPLPENGEDWIGATFQVVYMVGWTP</sequence>
<reference evidence="3 4" key="1">
    <citation type="journal article" date="2020" name="J. Phycol.">
        <title>Comparative genome analysis reveals Cyanidiococcus gen. nov., a new extremophilic red algal genus sister to Cyanidioschyzon (Cyanidioschyzonaceae, Rhodophyta).</title>
        <authorList>
            <person name="Liu S.-L."/>
            <person name="Chiang Y.-R."/>
            <person name="Yoon H.S."/>
            <person name="Fu H.-Y."/>
        </authorList>
    </citation>
    <scope>NUCLEOTIDE SEQUENCE [LARGE SCALE GENOMIC DNA]</scope>
    <source>
        <strain evidence="3 4">THAL066</strain>
    </source>
</reference>
<keyword evidence="4" id="KW-1185">Reference proteome</keyword>
<dbReference type="GO" id="GO:0008168">
    <property type="term" value="F:methyltransferase activity"/>
    <property type="evidence" value="ECO:0007669"/>
    <property type="project" value="UniProtKB-KW"/>
</dbReference>
<gene>
    <name evidence="3" type="primary">NDUFAF5</name>
    <name evidence="3" type="ORF">F1559_004037</name>
</gene>
<dbReference type="Pfam" id="PF13489">
    <property type="entry name" value="Methyltransf_23"/>
    <property type="match status" value="1"/>
</dbReference>
<dbReference type="InterPro" id="IPR050602">
    <property type="entry name" value="Malonyl-ACP_OMT"/>
</dbReference>
<dbReference type="Gene3D" id="3.40.50.150">
    <property type="entry name" value="Vaccinia Virus protein VP39"/>
    <property type="match status" value="1"/>
</dbReference>
<evidence type="ECO:0000313" key="3">
    <source>
        <dbReference type="EMBL" id="KAF6003094.1"/>
    </source>
</evidence>
<dbReference type="GO" id="GO:0032259">
    <property type="term" value="P:methylation"/>
    <property type="evidence" value="ECO:0007669"/>
    <property type="project" value="UniProtKB-KW"/>
</dbReference>
<evidence type="ECO:0000256" key="2">
    <source>
        <dbReference type="ARBA" id="ARBA00022679"/>
    </source>
</evidence>
<organism evidence="3 4">
    <name type="scientific">Cyanidiococcus yangmingshanensis</name>
    <dbReference type="NCBI Taxonomy" id="2690220"/>
    <lineage>
        <taxon>Eukaryota</taxon>
        <taxon>Rhodophyta</taxon>
        <taxon>Bangiophyceae</taxon>
        <taxon>Cyanidiales</taxon>
        <taxon>Cyanidiaceae</taxon>
        <taxon>Cyanidiococcus</taxon>
    </lineage>
</organism>
<accession>A0A7J7IK89</accession>
<dbReference type="PANTHER" id="PTHR13090:SF1">
    <property type="entry name" value="ARGININE-HYDROXYLASE NDUFAF5, MITOCHONDRIAL"/>
    <property type="match status" value="1"/>
</dbReference>
<dbReference type="EMBL" id="VWRR01000008">
    <property type="protein sequence ID" value="KAF6003094.1"/>
    <property type="molecule type" value="Genomic_DNA"/>
</dbReference>
<dbReference type="GO" id="GO:0032981">
    <property type="term" value="P:mitochondrial respiratory chain complex I assembly"/>
    <property type="evidence" value="ECO:0007669"/>
    <property type="project" value="TreeGrafter"/>
</dbReference>
<proteinExistence type="predicted"/>
<dbReference type="CDD" id="cd02440">
    <property type="entry name" value="AdoMet_MTases"/>
    <property type="match status" value="1"/>
</dbReference>
<keyword evidence="1" id="KW-0489">Methyltransferase</keyword>
<dbReference type="InterPro" id="IPR029063">
    <property type="entry name" value="SAM-dependent_MTases_sf"/>
</dbReference>
<protein>
    <submittedName>
        <fullName evidence="3">NADH dehydrogenase [ubiquinone] 1 alpha subcomplex assembly factor 5</fullName>
    </submittedName>
</protein>
<dbReference type="PANTHER" id="PTHR13090">
    <property type="entry name" value="ARGININE-HYDROXYLASE NDUFAF5, MITOCHONDRIAL"/>
    <property type="match status" value="1"/>
</dbReference>
<dbReference type="AlphaFoldDB" id="A0A7J7IK89"/>
<keyword evidence="3" id="KW-0830">Ubiquinone</keyword>
<evidence type="ECO:0000313" key="4">
    <source>
        <dbReference type="Proteomes" id="UP000530660"/>
    </source>
</evidence>
<dbReference type="SUPFAM" id="SSF53335">
    <property type="entry name" value="S-adenosyl-L-methionine-dependent methyltransferases"/>
    <property type="match status" value="1"/>
</dbReference>